<sequence>MDHIGSKDFCIFGPVQNANDICDAHVNMAVDLNLDAFAHGVYPMDFWLNVEVILKILVYRVRVVNVKKHRQKYWLEKAGWRLDSEYFIVHLHAVLTLYNQCTFTRHATLPIFKFNHYNSQCPPPLHLQASVNNGAGVQ</sequence>
<evidence type="ECO:0000313" key="2">
    <source>
        <dbReference type="Proteomes" id="UP000218334"/>
    </source>
</evidence>
<dbReference type="Proteomes" id="UP000218334">
    <property type="component" value="Unassembled WGS sequence"/>
</dbReference>
<keyword evidence="2" id="KW-1185">Reference proteome</keyword>
<reference evidence="2" key="1">
    <citation type="journal article" date="2017" name="Nat. Ecol. Evol.">
        <title>Genome expansion and lineage-specific genetic innovations in the forest pathogenic fungi Armillaria.</title>
        <authorList>
            <person name="Sipos G."/>
            <person name="Prasanna A.N."/>
            <person name="Walter M.C."/>
            <person name="O'Connor E."/>
            <person name="Balint B."/>
            <person name="Krizsan K."/>
            <person name="Kiss B."/>
            <person name="Hess J."/>
            <person name="Varga T."/>
            <person name="Slot J."/>
            <person name="Riley R."/>
            <person name="Boka B."/>
            <person name="Rigling D."/>
            <person name="Barry K."/>
            <person name="Lee J."/>
            <person name="Mihaltcheva S."/>
            <person name="LaButti K."/>
            <person name="Lipzen A."/>
            <person name="Waldron R."/>
            <person name="Moloney N.M."/>
            <person name="Sperisen C."/>
            <person name="Kredics L."/>
            <person name="Vagvoelgyi C."/>
            <person name="Patrignani A."/>
            <person name="Fitzpatrick D."/>
            <person name="Nagy I."/>
            <person name="Doyle S."/>
            <person name="Anderson J.B."/>
            <person name="Grigoriev I.V."/>
            <person name="Gueldener U."/>
            <person name="Muensterkoetter M."/>
            <person name="Nagy L.G."/>
        </authorList>
    </citation>
    <scope>NUCLEOTIDE SEQUENCE [LARGE SCALE GENOMIC DNA]</scope>
    <source>
        <strain evidence="2">28-4</strain>
    </source>
</reference>
<protein>
    <submittedName>
        <fullName evidence="1">Uncharacterized protein</fullName>
    </submittedName>
</protein>
<organism evidence="1 2">
    <name type="scientific">Armillaria solidipes</name>
    <dbReference type="NCBI Taxonomy" id="1076256"/>
    <lineage>
        <taxon>Eukaryota</taxon>
        <taxon>Fungi</taxon>
        <taxon>Dikarya</taxon>
        <taxon>Basidiomycota</taxon>
        <taxon>Agaricomycotina</taxon>
        <taxon>Agaricomycetes</taxon>
        <taxon>Agaricomycetidae</taxon>
        <taxon>Agaricales</taxon>
        <taxon>Marasmiineae</taxon>
        <taxon>Physalacriaceae</taxon>
        <taxon>Armillaria</taxon>
    </lineage>
</organism>
<gene>
    <name evidence="1" type="ORF">ARMSODRAFT_1024427</name>
</gene>
<dbReference type="EMBL" id="KZ293462">
    <property type="protein sequence ID" value="PBK62868.1"/>
    <property type="molecule type" value="Genomic_DNA"/>
</dbReference>
<evidence type="ECO:0000313" key="1">
    <source>
        <dbReference type="EMBL" id="PBK62868.1"/>
    </source>
</evidence>
<proteinExistence type="predicted"/>
<accession>A0A2H3B9X5</accession>
<dbReference type="AlphaFoldDB" id="A0A2H3B9X5"/>
<name>A0A2H3B9X5_9AGAR</name>